<accession>A0A6M1SU60</accession>
<evidence type="ECO:0000313" key="5">
    <source>
        <dbReference type="Proteomes" id="UP000473278"/>
    </source>
</evidence>
<dbReference type="Proteomes" id="UP000473278">
    <property type="component" value="Unassembled WGS sequence"/>
</dbReference>
<evidence type="ECO:0000256" key="2">
    <source>
        <dbReference type="PROSITE-ProRule" id="PRU00169"/>
    </source>
</evidence>
<evidence type="ECO:0000256" key="1">
    <source>
        <dbReference type="ARBA" id="ARBA00022553"/>
    </source>
</evidence>
<dbReference type="Pfam" id="PF00072">
    <property type="entry name" value="Response_reg"/>
    <property type="match status" value="1"/>
</dbReference>
<proteinExistence type="predicted"/>
<evidence type="ECO:0000259" key="3">
    <source>
        <dbReference type="PROSITE" id="PS50110"/>
    </source>
</evidence>
<gene>
    <name evidence="4" type="ORF">G3570_03525</name>
</gene>
<dbReference type="PANTHER" id="PTHR43547">
    <property type="entry name" value="TWO-COMPONENT HISTIDINE KINASE"/>
    <property type="match status" value="1"/>
</dbReference>
<dbReference type="Gene3D" id="3.40.50.2300">
    <property type="match status" value="1"/>
</dbReference>
<comment type="caution">
    <text evidence="4">The sequence shown here is derived from an EMBL/GenBank/DDBJ whole genome shotgun (WGS) entry which is preliminary data.</text>
</comment>
<dbReference type="AlphaFoldDB" id="A0A6M1SU60"/>
<dbReference type="GO" id="GO:0000155">
    <property type="term" value="F:phosphorelay sensor kinase activity"/>
    <property type="evidence" value="ECO:0007669"/>
    <property type="project" value="TreeGrafter"/>
</dbReference>
<evidence type="ECO:0000313" key="4">
    <source>
        <dbReference type="EMBL" id="NGP75686.1"/>
    </source>
</evidence>
<keyword evidence="5" id="KW-1185">Reference proteome</keyword>
<dbReference type="SMART" id="SM00448">
    <property type="entry name" value="REC"/>
    <property type="match status" value="1"/>
</dbReference>
<dbReference type="PANTHER" id="PTHR43547:SF2">
    <property type="entry name" value="HYBRID SIGNAL TRANSDUCTION HISTIDINE KINASE C"/>
    <property type="match status" value="1"/>
</dbReference>
<dbReference type="InterPro" id="IPR011006">
    <property type="entry name" value="CheY-like_superfamily"/>
</dbReference>
<dbReference type="PROSITE" id="PS50110">
    <property type="entry name" value="RESPONSE_REGULATORY"/>
    <property type="match status" value="1"/>
</dbReference>
<protein>
    <submittedName>
        <fullName evidence="4">Response regulator</fullName>
    </submittedName>
</protein>
<keyword evidence="1 2" id="KW-0597">Phosphoprotein</keyword>
<name>A0A6M1SU60_9BACT</name>
<sequence>MSYKLKKSGFRFEYRDNGKEGLEAVKELKPDLVVLDVMLPSMNGFEILRQIRSDEELKDTKVIMLTSKNRAEDLEKGFSLKVDDYMDKPFKPTELVLRINKVLN</sequence>
<reference evidence="4 5" key="1">
    <citation type="submission" date="2020-02" db="EMBL/GenBank/DDBJ databases">
        <title>Balneolaceae bacterium YR4-1, complete genome.</title>
        <authorList>
            <person name="Li Y."/>
            <person name="Wu S."/>
        </authorList>
    </citation>
    <scope>NUCLEOTIDE SEQUENCE [LARGE SCALE GENOMIC DNA]</scope>
    <source>
        <strain evidence="4 5">YR4-1</strain>
    </source>
</reference>
<organism evidence="4 5">
    <name type="scientific">Halalkalibaculum roseum</name>
    <dbReference type="NCBI Taxonomy" id="2709311"/>
    <lineage>
        <taxon>Bacteria</taxon>
        <taxon>Pseudomonadati</taxon>
        <taxon>Balneolota</taxon>
        <taxon>Balneolia</taxon>
        <taxon>Balneolales</taxon>
        <taxon>Balneolaceae</taxon>
        <taxon>Halalkalibaculum</taxon>
    </lineage>
</organism>
<feature type="modified residue" description="4-aspartylphosphate" evidence="2">
    <location>
        <position position="36"/>
    </location>
</feature>
<feature type="domain" description="Response regulatory" evidence="3">
    <location>
        <begin position="1"/>
        <end position="103"/>
    </location>
</feature>
<dbReference type="SUPFAM" id="SSF52172">
    <property type="entry name" value="CheY-like"/>
    <property type="match status" value="1"/>
</dbReference>
<dbReference type="InterPro" id="IPR001789">
    <property type="entry name" value="Sig_transdc_resp-reg_receiver"/>
</dbReference>
<dbReference type="EMBL" id="JAALLT010000001">
    <property type="protein sequence ID" value="NGP75686.1"/>
    <property type="molecule type" value="Genomic_DNA"/>
</dbReference>